<keyword evidence="2" id="KW-0472">Membrane</keyword>
<organism evidence="3 4">
    <name type="scientific">Herbiconiux daphne</name>
    <dbReference type="NCBI Taxonomy" id="2970914"/>
    <lineage>
        <taxon>Bacteria</taxon>
        <taxon>Bacillati</taxon>
        <taxon>Actinomycetota</taxon>
        <taxon>Actinomycetes</taxon>
        <taxon>Micrococcales</taxon>
        <taxon>Microbacteriaceae</taxon>
        <taxon>Herbiconiux</taxon>
    </lineage>
</organism>
<keyword evidence="4" id="KW-1185">Reference proteome</keyword>
<proteinExistence type="predicted"/>
<evidence type="ECO:0000313" key="3">
    <source>
        <dbReference type="EMBL" id="MCS5733103.1"/>
    </source>
</evidence>
<keyword evidence="2" id="KW-0812">Transmembrane</keyword>
<feature type="compositionally biased region" description="Pro residues" evidence="1">
    <location>
        <begin position="24"/>
        <end position="52"/>
    </location>
</feature>
<feature type="transmembrane region" description="Helical" evidence="2">
    <location>
        <begin position="96"/>
        <end position="114"/>
    </location>
</feature>
<evidence type="ECO:0000256" key="2">
    <source>
        <dbReference type="SAM" id="Phobius"/>
    </source>
</evidence>
<reference evidence="3" key="1">
    <citation type="submission" date="2022-08" db="EMBL/GenBank/DDBJ databases">
        <authorList>
            <person name="Deng Y."/>
            <person name="Han X.-F."/>
            <person name="Zhang Y.-Q."/>
        </authorList>
    </citation>
    <scope>NUCLEOTIDE SEQUENCE</scope>
    <source>
        <strain evidence="3">CPCC 203386</strain>
    </source>
</reference>
<feature type="region of interest" description="Disordered" evidence="1">
    <location>
        <begin position="1"/>
        <end position="89"/>
    </location>
</feature>
<keyword evidence="2" id="KW-1133">Transmembrane helix</keyword>
<feature type="transmembrane region" description="Helical" evidence="2">
    <location>
        <begin position="149"/>
        <end position="176"/>
    </location>
</feature>
<feature type="compositionally biased region" description="Pro residues" evidence="1">
    <location>
        <begin position="64"/>
        <end position="75"/>
    </location>
</feature>
<comment type="caution">
    <text evidence="3">The sequence shown here is derived from an EMBL/GenBank/DDBJ whole genome shotgun (WGS) entry which is preliminary data.</text>
</comment>
<dbReference type="RefSeq" id="WP_259537849.1">
    <property type="nucleotide sequence ID" value="NZ_JANLCJ010000001.1"/>
</dbReference>
<protein>
    <recommendedName>
        <fullName evidence="5">DUF4190 domain-containing protein</fullName>
    </recommendedName>
</protein>
<dbReference type="EMBL" id="JANLCJ010000001">
    <property type="protein sequence ID" value="MCS5733103.1"/>
    <property type="molecule type" value="Genomic_DNA"/>
</dbReference>
<evidence type="ECO:0008006" key="5">
    <source>
        <dbReference type="Google" id="ProtNLM"/>
    </source>
</evidence>
<feature type="transmembrane region" description="Helical" evidence="2">
    <location>
        <begin position="120"/>
        <end position="137"/>
    </location>
</feature>
<evidence type="ECO:0000256" key="1">
    <source>
        <dbReference type="SAM" id="MobiDB-lite"/>
    </source>
</evidence>
<feature type="region of interest" description="Disordered" evidence="1">
    <location>
        <begin position="187"/>
        <end position="212"/>
    </location>
</feature>
<evidence type="ECO:0000313" key="4">
    <source>
        <dbReference type="Proteomes" id="UP001165586"/>
    </source>
</evidence>
<gene>
    <name evidence="3" type="ORF">N1032_05030</name>
</gene>
<accession>A0ABT2GYQ4</accession>
<name>A0ABT2GYQ4_9MICO</name>
<dbReference type="Proteomes" id="UP001165586">
    <property type="component" value="Unassembled WGS sequence"/>
</dbReference>
<sequence length="339" mass="33980">MTNLPPGEGQTPKSDDDGAVPPASATPPVPPIPPVPPVPPAPPVPPVAPPAAPQQSPAYGSHVSPPPPGYGPPPGAYGQPPQYAGPPSTPPPAGNGLAIAAVIVGGVAFIGAFIPFLNWGVWFVALVGLVLGIIALVRKSRSKGLALTGTILSGVALILSIVLAVVYTVIFFAAAVNDAAENPLITPVPAEPLPSEAPDDETTAPAPDDPSGDVIAAGFGQVVTYDDGMQITVSEPTPFTPSDVAAGADQAVNLSFTVTIFNGTAVDFDPFPISTVTSGGVDGSLIVDSDNGMEGLPPVDTIPPGQTLTFVEGYSLAGATGIVYDIAPGFEYTTASFSN</sequence>